<dbReference type="AlphaFoldDB" id="A0A6A6N7K7"/>
<gene>
    <name evidence="1" type="ORF">GH714_031088</name>
</gene>
<accession>A0A6A6N7K7</accession>
<protein>
    <submittedName>
        <fullName evidence="1">Uncharacterized protein</fullName>
    </submittedName>
</protein>
<keyword evidence="2" id="KW-1185">Reference proteome</keyword>
<dbReference type="Proteomes" id="UP000467840">
    <property type="component" value="Chromosome 10"/>
</dbReference>
<comment type="caution">
    <text evidence="1">The sequence shown here is derived from an EMBL/GenBank/DDBJ whole genome shotgun (WGS) entry which is preliminary data.</text>
</comment>
<organism evidence="1 2">
    <name type="scientific">Hevea brasiliensis</name>
    <name type="common">Para rubber tree</name>
    <name type="synonym">Siphonia brasiliensis</name>
    <dbReference type="NCBI Taxonomy" id="3981"/>
    <lineage>
        <taxon>Eukaryota</taxon>
        <taxon>Viridiplantae</taxon>
        <taxon>Streptophyta</taxon>
        <taxon>Embryophyta</taxon>
        <taxon>Tracheophyta</taxon>
        <taxon>Spermatophyta</taxon>
        <taxon>Magnoliopsida</taxon>
        <taxon>eudicotyledons</taxon>
        <taxon>Gunneridae</taxon>
        <taxon>Pentapetalae</taxon>
        <taxon>rosids</taxon>
        <taxon>fabids</taxon>
        <taxon>Malpighiales</taxon>
        <taxon>Euphorbiaceae</taxon>
        <taxon>Crotonoideae</taxon>
        <taxon>Micrandreae</taxon>
        <taxon>Hevea</taxon>
    </lineage>
</organism>
<evidence type="ECO:0000313" key="2">
    <source>
        <dbReference type="Proteomes" id="UP000467840"/>
    </source>
</evidence>
<sequence length="68" mass="7714">MTRAPIRVMFKARDFYVKSMLKFAGSVDDDEEFKKLLRLLSAKGICELETNLHCREGDGDHIARGLVA</sequence>
<dbReference type="EMBL" id="JAAGAX010000003">
    <property type="protein sequence ID" value="KAF2320825.1"/>
    <property type="molecule type" value="Genomic_DNA"/>
</dbReference>
<evidence type="ECO:0000313" key="1">
    <source>
        <dbReference type="EMBL" id="KAF2320825.1"/>
    </source>
</evidence>
<name>A0A6A6N7K7_HEVBR</name>
<reference evidence="1 2" key="1">
    <citation type="journal article" date="2020" name="Mol. Plant">
        <title>The Chromosome-Based Rubber Tree Genome Provides New Insights into Spurge Genome Evolution and Rubber Biosynthesis.</title>
        <authorList>
            <person name="Liu J."/>
            <person name="Shi C."/>
            <person name="Shi C.C."/>
            <person name="Li W."/>
            <person name="Zhang Q.J."/>
            <person name="Zhang Y."/>
            <person name="Li K."/>
            <person name="Lu H.F."/>
            <person name="Shi C."/>
            <person name="Zhu S.T."/>
            <person name="Xiao Z.Y."/>
            <person name="Nan H."/>
            <person name="Yue Y."/>
            <person name="Zhu X.G."/>
            <person name="Wu Y."/>
            <person name="Hong X.N."/>
            <person name="Fan G.Y."/>
            <person name="Tong Y."/>
            <person name="Zhang D."/>
            <person name="Mao C.L."/>
            <person name="Liu Y.L."/>
            <person name="Hao S.J."/>
            <person name="Liu W.Q."/>
            <person name="Lv M.Q."/>
            <person name="Zhang H.B."/>
            <person name="Liu Y."/>
            <person name="Hu-Tang G.R."/>
            <person name="Wang J.P."/>
            <person name="Wang J.H."/>
            <person name="Sun Y.H."/>
            <person name="Ni S.B."/>
            <person name="Chen W.B."/>
            <person name="Zhang X.C."/>
            <person name="Jiao Y.N."/>
            <person name="Eichler E.E."/>
            <person name="Li G.H."/>
            <person name="Liu X."/>
            <person name="Gao L.Z."/>
        </authorList>
    </citation>
    <scope>NUCLEOTIDE SEQUENCE [LARGE SCALE GENOMIC DNA]</scope>
    <source>
        <strain evidence="2">cv. GT1</strain>
        <tissue evidence="1">Leaf</tissue>
    </source>
</reference>
<proteinExistence type="predicted"/>